<accession>A0A0Q3TBW5</accession>
<dbReference type="AlphaFoldDB" id="A0A0Q3TBW5"/>
<organism evidence="2 3">
    <name type="scientific">Cytobacillus solani</name>
    <dbReference type="NCBI Taxonomy" id="1637975"/>
    <lineage>
        <taxon>Bacteria</taxon>
        <taxon>Bacillati</taxon>
        <taxon>Bacillota</taxon>
        <taxon>Bacilli</taxon>
        <taxon>Bacillales</taxon>
        <taxon>Bacillaceae</taxon>
        <taxon>Cytobacillus</taxon>
    </lineage>
</organism>
<keyword evidence="1" id="KW-1133">Transmembrane helix</keyword>
<keyword evidence="3" id="KW-1185">Reference proteome</keyword>
<keyword evidence="1" id="KW-0812">Transmembrane</keyword>
<feature type="transmembrane region" description="Helical" evidence="1">
    <location>
        <begin position="45"/>
        <end position="62"/>
    </location>
</feature>
<gene>
    <name evidence="2" type="ORF">AN957_20260</name>
</gene>
<dbReference type="STRING" id="1637975.AN957_20260"/>
<reference evidence="2 3" key="1">
    <citation type="submission" date="2015-09" db="EMBL/GenBank/DDBJ databases">
        <title>Genome sequencing project for genomic taxonomy and phylogenomics of Bacillus-like bacteria.</title>
        <authorList>
            <person name="Liu B."/>
            <person name="Wang J."/>
            <person name="Zhu Y."/>
            <person name="Liu G."/>
            <person name="Chen Q."/>
            <person name="Chen Z."/>
            <person name="Lan J."/>
            <person name="Che J."/>
            <person name="Ge C."/>
            <person name="Shi H."/>
            <person name="Pan Z."/>
            <person name="Liu X."/>
        </authorList>
    </citation>
    <scope>NUCLEOTIDE SEQUENCE [LARGE SCALE GENOMIC DNA]</scope>
    <source>
        <strain evidence="2 3">FJAT-18043</strain>
    </source>
</reference>
<proteinExistence type="predicted"/>
<dbReference type="Proteomes" id="UP000050996">
    <property type="component" value="Unassembled WGS sequence"/>
</dbReference>
<dbReference type="RefSeq" id="WP_053477186.1">
    <property type="nucleotide sequence ID" value="NZ_CP041305.1"/>
</dbReference>
<evidence type="ECO:0000313" key="3">
    <source>
        <dbReference type="Proteomes" id="UP000050996"/>
    </source>
</evidence>
<sequence>MKRRYNPYILPPWLRKVRGVCAQFIIPICVFQGIRTILFPFTLDVLLLTVLILLAIAFHFELL</sequence>
<evidence type="ECO:0008006" key="4">
    <source>
        <dbReference type="Google" id="ProtNLM"/>
    </source>
</evidence>
<evidence type="ECO:0000313" key="2">
    <source>
        <dbReference type="EMBL" id="KQL20693.1"/>
    </source>
</evidence>
<name>A0A0Q3TBW5_9BACI</name>
<dbReference type="EMBL" id="LJIX01000006">
    <property type="protein sequence ID" value="KQL20693.1"/>
    <property type="molecule type" value="Genomic_DNA"/>
</dbReference>
<protein>
    <recommendedName>
        <fullName evidence="4">Membrane protein YszA</fullName>
    </recommendedName>
</protein>
<dbReference type="PATRIC" id="fig|1637975.4.peg.4027"/>
<keyword evidence="1" id="KW-0472">Membrane</keyword>
<comment type="caution">
    <text evidence="2">The sequence shown here is derived from an EMBL/GenBank/DDBJ whole genome shotgun (WGS) entry which is preliminary data.</text>
</comment>
<evidence type="ECO:0000256" key="1">
    <source>
        <dbReference type="SAM" id="Phobius"/>
    </source>
</evidence>